<name>A0A271LRV5_9HYPH</name>
<reference evidence="2 3" key="1">
    <citation type="submission" date="2017-08" db="EMBL/GenBank/DDBJ databases">
        <title>Mesorhizobium wenxinae sp. nov., a novel rhizobial species isolated from root nodules of chickpea (Cicer arietinum L.).</title>
        <authorList>
            <person name="Zhang J."/>
        </authorList>
    </citation>
    <scope>NUCLEOTIDE SEQUENCE [LARGE SCALE GENOMIC DNA]</scope>
    <source>
        <strain evidence="2 3">SDW018</strain>
    </source>
</reference>
<comment type="caution">
    <text evidence="2">The sequence shown here is derived from an EMBL/GenBank/DDBJ whole genome shotgun (WGS) entry which is preliminary data.</text>
</comment>
<feature type="region of interest" description="Disordered" evidence="1">
    <location>
        <begin position="24"/>
        <end position="89"/>
    </location>
</feature>
<dbReference type="EMBL" id="NPKJ01000027">
    <property type="protein sequence ID" value="PAQ10507.1"/>
    <property type="molecule type" value="Genomic_DNA"/>
</dbReference>
<sequence>MSDLINAGAEPADTLSLRDTLAAEWEKQSAPETAPIEAPAQQETEAEAAERIRDEKGRFAAKPPEVSETAPKDPAEVKASEIDRNAGWL</sequence>
<gene>
    <name evidence="2" type="ORF">CIT26_07875</name>
</gene>
<evidence type="ECO:0000313" key="2">
    <source>
        <dbReference type="EMBL" id="PAQ10507.1"/>
    </source>
</evidence>
<proteinExistence type="predicted"/>
<evidence type="ECO:0000313" key="3">
    <source>
        <dbReference type="Proteomes" id="UP000216442"/>
    </source>
</evidence>
<feature type="compositionally biased region" description="Low complexity" evidence="1">
    <location>
        <begin position="34"/>
        <end position="43"/>
    </location>
</feature>
<protein>
    <submittedName>
        <fullName evidence="2">Uncharacterized protein</fullName>
    </submittedName>
</protein>
<dbReference type="RefSeq" id="WP_095492064.1">
    <property type="nucleotide sequence ID" value="NZ_NPKJ01000027.1"/>
</dbReference>
<feature type="compositionally biased region" description="Basic and acidic residues" evidence="1">
    <location>
        <begin position="70"/>
        <end position="89"/>
    </location>
</feature>
<accession>A0A271LRV5</accession>
<feature type="compositionally biased region" description="Basic and acidic residues" evidence="1">
    <location>
        <begin position="48"/>
        <end position="58"/>
    </location>
</feature>
<dbReference type="AlphaFoldDB" id="A0A271LRV5"/>
<dbReference type="Proteomes" id="UP000216442">
    <property type="component" value="Unassembled WGS sequence"/>
</dbReference>
<organism evidence="2 3">
    <name type="scientific">Mesorhizobium temperatum</name>
    <dbReference type="NCBI Taxonomy" id="241416"/>
    <lineage>
        <taxon>Bacteria</taxon>
        <taxon>Pseudomonadati</taxon>
        <taxon>Pseudomonadota</taxon>
        <taxon>Alphaproteobacteria</taxon>
        <taxon>Hyphomicrobiales</taxon>
        <taxon>Phyllobacteriaceae</taxon>
        <taxon>Mesorhizobium</taxon>
    </lineage>
</organism>
<evidence type="ECO:0000256" key="1">
    <source>
        <dbReference type="SAM" id="MobiDB-lite"/>
    </source>
</evidence>
<keyword evidence="3" id="KW-1185">Reference proteome</keyword>